<keyword evidence="3" id="KW-1185">Reference proteome</keyword>
<dbReference type="PANTHER" id="PTHR15615:SF32">
    <property type="entry name" value="PROTEIN KINASE COMPLEX COMPONENT, PUTATIVE (AFU_ORTHOLOGUE AFUA_2G07660)-RELATED"/>
    <property type="match status" value="1"/>
</dbReference>
<dbReference type="GeneID" id="55993633"/>
<dbReference type="Gene3D" id="1.10.472.10">
    <property type="entry name" value="Cyclin-like"/>
    <property type="match status" value="1"/>
</dbReference>
<dbReference type="GO" id="GO:0016538">
    <property type="term" value="F:cyclin-dependent protein serine/threonine kinase regulator activity"/>
    <property type="evidence" value="ECO:0007669"/>
    <property type="project" value="TreeGrafter"/>
</dbReference>
<dbReference type="CDD" id="cd20558">
    <property type="entry name" value="CYCLIN_ScPCL7-like"/>
    <property type="match status" value="1"/>
</dbReference>
<feature type="region of interest" description="Disordered" evidence="1">
    <location>
        <begin position="60"/>
        <end position="82"/>
    </location>
</feature>
<reference evidence="3" key="1">
    <citation type="submission" date="2020-06" db="EMBL/GenBank/DDBJ databases">
        <title>A chromosome-scale genome assembly of Talaromyces rugulosus W13939.</title>
        <authorList>
            <person name="Wang B."/>
            <person name="Guo L."/>
            <person name="Ye K."/>
            <person name="Wang L."/>
        </authorList>
    </citation>
    <scope>NUCLEOTIDE SEQUENCE [LARGE SCALE GENOMIC DNA]</scope>
    <source>
        <strain evidence="3">W13939</strain>
    </source>
</reference>
<dbReference type="InterPro" id="IPR013922">
    <property type="entry name" value="Cyclin_PHO80-like"/>
</dbReference>
<accession>A0A7H8QZ88</accession>
<dbReference type="AlphaFoldDB" id="A0A7H8QZ88"/>
<evidence type="ECO:0000256" key="1">
    <source>
        <dbReference type="SAM" id="MobiDB-lite"/>
    </source>
</evidence>
<dbReference type="KEGG" id="trg:TRUGW13939_06137"/>
<dbReference type="Proteomes" id="UP000509510">
    <property type="component" value="Chromosome III"/>
</dbReference>
<dbReference type="OrthoDB" id="5304883at2759"/>
<dbReference type="GO" id="GO:0005634">
    <property type="term" value="C:nucleus"/>
    <property type="evidence" value="ECO:0007669"/>
    <property type="project" value="TreeGrafter"/>
</dbReference>
<evidence type="ECO:0008006" key="4">
    <source>
        <dbReference type="Google" id="ProtNLM"/>
    </source>
</evidence>
<dbReference type="RefSeq" id="XP_035345186.1">
    <property type="nucleotide sequence ID" value="XM_035489293.1"/>
</dbReference>
<dbReference type="SUPFAM" id="SSF47954">
    <property type="entry name" value="Cyclin-like"/>
    <property type="match status" value="1"/>
</dbReference>
<gene>
    <name evidence="2" type="ORF">TRUGW13939_06137</name>
</gene>
<dbReference type="Pfam" id="PF08613">
    <property type="entry name" value="Cyclin"/>
    <property type="match status" value="1"/>
</dbReference>
<proteinExistence type="predicted"/>
<dbReference type="GO" id="GO:0019901">
    <property type="term" value="F:protein kinase binding"/>
    <property type="evidence" value="ECO:0007669"/>
    <property type="project" value="InterPro"/>
</dbReference>
<dbReference type="InterPro" id="IPR036915">
    <property type="entry name" value="Cyclin-like_sf"/>
</dbReference>
<dbReference type="GO" id="GO:0000307">
    <property type="term" value="C:cyclin-dependent protein kinase holoenzyme complex"/>
    <property type="evidence" value="ECO:0007669"/>
    <property type="project" value="TreeGrafter"/>
</dbReference>
<evidence type="ECO:0000313" key="2">
    <source>
        <dbReference type="EMBL" id="QKX59008.1"/>
    </source>
</evidence>
<dbReference type="EMBL" id="CP055900">
    <property type="protein sequence ID" value="QKX59008.1"/>
    <property type="molecule type" value="Genomic_DNA"/>
</dbReference>
<sequence>MSNCAEAGPAAEEQDKTSPHGADTGSTASISDSDSDVFQIPPLEALNAVTAHLAELAHLTGDVPATPQRPYSPTESTDAAKEKQNLTVSITELHCAGDKDASEADRARGVQHHVLAKRFYSKKAPPISLEQYLQRLHKYCPMSTAVYIAASIYITRMVDIERTLVVTPRNVHRLVLAGLRVAMKALEDLSYPHSRFARVGGVTERELTRLEITFCFLMDFGLRVDSRALTRQLTLLRSVPYTHMILELPPRAKARDEPTAIASSSMPKEIPQS</sequence>
<evidence type="ECO:0000313" key="3">
    <source>
        <dbReference type="Proteomes" id="UP000509510"/>
    </source>
</evidence>
<protein>
    <recommendedName>
        <fullName evidence="4">Cyclin-dependent protein kinase complex component</fullName>
    </recommendedName>
</protein>
<name>A0A7H8QZ88_TALRU</name>
<dbReference type="PANTHER" id="PTHR15615">
    <property type="match status" value="1"/>
</dbReference>
<feature type="region of interest" description="Disordered" evidence="1">
    <location>
        <begin position="1"/>
        <end position="36"/>
    </location>
</feature>
<organism evidence="2 3">
    <name type="scientific">Talaromyces rugulosus</name>
    <name type="common">Penicillium rugulosum</name>
    <dbReference type="NCBI Taxonomy" id="121627"/>
    <lineage>
        <taxon>Eukaryota</taxon>
        <taxon>Fungi</taxon>
        <taxon>Dikarya</taxon>
        <taxon>Ascomycota</taxon>
        <taxon>Pezizomycotina</taxon>
        <taxon>Eurotiomycetes</taxon>
        <taxon>Eurotiomycetidae</taxon>
        <taxon>Eurotiales</taxon>
        <taxon>Trichocomaceae</taxon>
        <taxon>Talaromyces</taxon>
        <taxon>Talaromyces sect. Islandici</taxon>
    </lineage>
</organism>